<dbReference type="EMBL" id="JAUHTR010000008">
    <property type="protein sequence ID" value="MDN4526026.1"/>
    <property type="molecule type" value="Genomic_DNA"/>
</dbReference>
<dbReference type="NCBIfam" id="NF038039">
    <property type="entry name" value="WGxxGxxG-CTERM"/>
    <property type="match status" value="1"/>
</dbReference>
<reference evidence="3" key="1">
    <citation type="submission" date="2023-07" db="EMBL/GenBank/DDBJ databases">
        <title>Fictibacillus sp. isolated from freshwater pond.</title>
        <authorList>
            <person name="Kirdat K."/>
            <person name="Bhat A."/>
            <person name="Mourya A."/>
            <person name="Yadav A."/>
        </authorList>
    </citation>
    <scope>NUCLEOTIDE SEQUENCE</scope>
    <source>
        <strain evidence="3">NE201</strain>
    </source>
</reference>
<keyword evidence="4" id="KW-1185">Reference proteome</keyword>
<feature type="signal peptide" evidence="2">
    <location>
        <begin position="1"/>
        <end position="24"/>
    </location>
</feature>
<evidence type="ECO:0000313" key="3">
    <source>
        <dbReference type="EMBL" id="MDN4526026.1"/>
    </source>
</evidence>
<sequence length="109" mass="12334">MSKITAVVCMLVVSLFMFSMPAFADRANDMVNRGDRVTTDRGADLNNDMNNNDNGNLNYNDTNYNDRGPATRNVSTANDNDRDTNWQWLGLLGLVGLFGLKRRDREEVR</sequence>
<feature type="region of interest" description="Disordered" evidence="1">
    <location>
        <begin position="38"/>
        <end position="79"/>
    </location>
</feature>
<dbReference type="NCBIfam" id="NF041742">
    <property type="entry name" value="WGxxGxxG_fam"/>
    <property type="match status" value="1"/>
</dbReference>
<gene>
    <name evidence="3" type="ORF">QYB97_16190</name>
</gene>
<feature type="compositionally biased region" description="Low complexity" evidence="1">
    <location>
        <begin position="44"/>
        <end position="66"/>
    </location>
</feature>
<proteinExistence type="predicted"/>
<feature type="chain" id="PRO_5046863570" evidence="2">
    <location>
        <begin position="25"/>
        <end position="109"/>
    </location>
</feature>
<evidence type="ECO:0000256" key="2">
    <source>
        <dbReference type="SAM" id="SignalP"/>
    </source>
</evidence>
<comment type="caution">
    <text evidence="3">The sequence shown here is derived from an EMBL/GenBank/DDBJ whole genome shotgun (WGS) entry which is preliminary data.</text>
</comment>
<organism evidence="3 4">
    <name type="scientific">Fictibacillus fluitans</name>
    <dbReference type="NCBI Taxonomy" id="3058422"/>
    <lineage>
        <taxon>Bacteria</taxon>
        <taxon>Bacillati</taxon>
        <taxon>Bacillota</taxon>
        <taxon>Bacilli</taxon>
        <taxon>Bacillales</taxon>
        <taxon>Fictibacillaceae</taxon>
        <taxon>Fictibacillus</taxon>
    </lineage>
</organism>
<keyword evidence="2" id="KW-0732">Signal</keyword>
<name>A0ABT8HZ52_9BACL</name>
<dbReference type="Proteomes" id="UP001172721">
    <property type="component" value="Unassembled WGS sequence"/>
</dbReference>
<protein>
    <submittedName>
        <fullName evidence="3">WGxxGxxG family protein</fullName>
    </submittedName>
</protein>
<evidence type="ECO:0000256" key="1">
    <source>
        <dbReference type="SAM" id="MobiDB-lite"/>
    </source>
</evidence>
<evidence type="ECO:0000313" key="4">
    <source>
        <dbReference type="Proteomes" id="UP001172721"/>
    </source>
</evidence>
<accession>A0ABT8HZ52</accession>
<dbReference type="RefSeq" id="WP_301167040.1">
    <property type="nucleotide sequence ID" value="NZ_JAUHTR010000008.1"/>
</dbReference>